<proteinExistence type="predicted"/>
<dbReference type="InParanoid" id="M0D4M1"/>
<comment type="caution">
    <text evidence="1">The sequence shown here is derived from an EMBL/GenBank/DDBJ whole genome shotgun (WGS) entry which is preliminary data.</text>
</comment>
<dbReference type="Proteomes" id="UP000011513">
    <property type="component" value="Unassembled WGS sequence"/>
</dbReference>
<accession>M0D4M1</accession>
<evidence type="ECO:0000313" key="1">
    <source>
        <dbReference type="EMBL" id="ELZ29104.1"/>
    </source>
</evidence>
<organism evidence="1 2">
    <name type="scientific">Halogeometricum pallidum JCM 14848</name>
    <dbReference type="NCBI Taxonomy" id="1227487"/>
    <lineage>
        <taxon>Archaea</taxon>
        <taxon>Methanobacteriati</taxon>
        <taxon>Methanobacteriota</taxon>
        <taxon>Stenosarchaea group</taxon>
        <taxon>Halobacteria</taxon>
        <taxon>Halobacteriales</taxon>
        <taxon>Haloferacaceae</taxon>
        <taxon>Halogeometricum</taxon>
    </lineage>
</organism>
<evidence type="ECO:0000313" key="2">
    <source>
        <dbReference type="Proteomes" id="UP000011513"/>
    </source>
</evidence>
<name>M0D4M1_HALPD</name>
<gene>
    <name evidence="1" type="ORF">C474_13574</name>
</gene>
<dbReference type="EMBL" id="AOIV01000034">
    <property type="protein sequence ID" value="ELZ29104.1"/>
    <property type="molecule type" value="Genomic_DNA"/>
</dbReference>
<sequence length="73" mass="8161">MIRLLSNGLVRNQYSESDLFVAFYRCDPAEMLRAASHPLTGTMSNVFLTETASTQTQATCYSHEKFTSGEHTP</sequence>
<reference evidence="1 2" key="1">
    <citation type="journal article" date="2014" name="PLoS Genet.">
        <title>Phylogenetically driven sequencing of extremely halophilic archaea reveals strategies for static and dynamic osmo-response.</title>
        <authorList>
            <person name="Becker E.A."/>
            <person name="Seitzer P.M."/>
            <person name="Tritt A."/>
            <person name="Larsen D."/>
            <person name="Krusor M."/>
            <person name="Yao A.I."/>
            <person name="Wu D."/>
            <person name="Madern D."/>
            <person name="Eisen J.A."/>
            <person name="Darling A.E."/>
            <person name="Facciotti M.T."/>
        </authorList>
    </citation>
    <scope>NUCLEOTIDE SEQUENCE [LARGE SCALE GENOMIC DNA]</scope>
    <source>
        <strain evidence="1 2">JCM 14848</strain>
    </source>
</reference>
<protein>
    <submittedName>
        <fullName evidence="1">Uncharacterized protein</fullName>
    </submittedName>
</protein>
<keyword evidence="2" id="KW-1185">Reference proteome</keyword>
<dbReference type="AlphaFoldDB" id="M0D4M1"/>